<evidence type="ECO:0000313" key="1">
    <source>
        <dbReference type="EMBL" id="QTX05365.1"/>
    </source>
</evidence>
<reference evidence="1" key="1">
    <citation type="submission" date="2021-03" db="EMBL/GenBank/DDBJ databases">
        <title>Agromyces archimandritus sp. nov., isolated from the cockroach Archimandrita tessellata.</title>
        <authorList>
            <person name="Guzman J."/>
            <person name="Ortuzar M."/>
            <person name="Poehlein A."/>
            <person name="Daniel R."/>
            <person name="Trujillo M."/>
            <person name="Vilcinskas A."/>
        </authorList>
    </citation>
    <scope>NUCLEOTIDE SEQUENCE</scope>
    <source>
        <strain evidence="1">G127AT</strain>
    </source>
</reference>
<dbReference type="RefSeq" id="WP_210900059.1">
    <property type="nucleotide sequence ID" value="NZ_CP071696.1"/>
</dbReference>
<gene>
    <name evidence="1" type="ORF">G127AT_03820</name>
</gene>
<dbReference type="Proteomes" id="UP000671914">
    <property type="component" value="Chromosome"/>
</dbReference>
<accession>A0A975FND5</accession>
<name>A0A975FND5_9MICO</name>
<dbReference type="AlphaFoldDB" id="A0A975FND5"/>
<organism evidence="1 2">
    <name type="scientific">Agromyces archimandritae</name>
    <dbReference type="NCBI Taxonomy" id="2781962"/>
    <lineage>
        <taxon>Bacteria</taxon>
        <taxon>Bacillati</taxon>
        <taxon>Actinomycetota</taxon>
        <taxon>Actinomycetes</taxon>
        <taxon>Micrococcales</taxon>
        <taxon>Microbacteriaceae</taxon>
        <taxon>Agromyces</taxon>
    </lineage>
</organism>
<protein>
    <recommendedName>
        <fullName evidence="3">NIPSNAP family containing protein</fullName>
    </recommendedName>
</protein>
<keyword evidence="2" id="KW-1185">Reference proteome</keyword>
<proteinExistence type="predicted"/>
<dbReference type="EMBL" id="CP071696">
    <property type="protein sequence ID" value="QTX05365.1"/>
    <property type="molecule type" value="Genomic_DNA"/>
</dbReference>
<evidence type="ECO:0008006" key="3">
    <source>
        <dbReference type="Google" id="ProtNLM"/>
    </source>
</evidence>
<evidence type="ECO:0000313" key="2">
    <source>
        <dbReference type="Proteomes" id="UP000671914"/>
    </source>
</evidence>
<sequence>MKTVQLRRYVINEGLYERFVEWWHEWMPKVRPKMGFAIEFAYSIPETREFVWAVSAPGDAEAFRALEETYMTSPERAAAFEGQPVWVESVDIRLVDVQAG</sequence>
<dbReference type="KEGG" id="aarc:G127AT_03820"/>